<accession>A0A8T0IMD4</accession>
<feature type="domain" description="Poly(A) RNA polymerase mitochondrial-like central palm" evidence="2">
    <location>
        <begin position="44"/>
        <end position="166"/>
    </location>
</feature>
<feature type="region of interest" description="Disordered" evidence="1">
    <location>
        <begin position="751"/>
        <end position="783"/>
    </location>
</feature>
<name>A0A8T0IMD4_CERPU</name>
<dbReference type="Pfam" id="PF22600">
    <property type="entry name" value="MTPAP-like_central"/>
    <property type="match status" value="1"/>
</dbReference>
<dbReference type="Gene3D" id="3.30.460.10">
    <property type="entry name" value="Beta Polymerase, domain 2"/>
    <property type="match status" value="1"/>
</dbReference>
<proteinExistence type="predicted"/>
<dbReference type="InterPro" id="IPR054708">
    <property type="entry name" value="MTPAP-like_central"/>
</dbReference>
<feature type="region of interest" description="Disordered" evidence="1">
    <location>
        <begin position="1270"/>
        <end position="1375"/>
    </location>
</feature>
<evidence type="ECO:0000256" key="1">
    <source>
        <dbReference type="SAM" id="MobiDB-lite"/>
    </source>
</evidence>
<organism evidence="4 5">
    <name type="scientific">Ceratodon purpureus</name>
    <name type="common">Fire moss</name>
    <name type="synonym">Dicranum purpureum</name>
    <dbReference type="NCBI Taxonomy" id="3225"/>
    <lineage>
        <taxon>Eukaryota</taxon>
        <taxon>Viridiplantae</taxon>
        <taxon>Streptophyta</taxon>
        <taxon>Embryophyta</taxon>
        <taxon>Bryophyta</taxon>
        <taxon>Bryophytina</taxon>
        <taxon>Bryopsida</taxon>
        <taxon>Dicranidae</taxon>
        <taxon>Pseudoditrichales</taxon>
        <taxon>Ditrichaceae</taxon>
        <taxon>Ceratodon</taxon>
    </lineage>
</organism>
<dbReference type="Proteomes" id="UP000822688">
    <property type="component" value="Chromosome 3"/>
</dbReference>
<dbReference type="PANTHER" id="PTHR45979:SF30">
    <property type="entry name" value="NUCLEOTIDYLTRANSFERASE"/>
    <property type="match status" value="1"/>
</dbReference>
<feature type="domain" description="PAP/OAS1 substrate-binding-related" evidence="3">
    <location>
        <begin position="179"/>
        <end position="373"/>
    </location>
</feature>
<dbReference type="PANTHER" id="PTHR45979">
    <property type="entry name" value="PAP/OAS1 SUBSTRATE-BINDING DOMAIN SUPERFAMILY"/>
    <property type="match status" value="1"/>
</dbReference>
<dbReference type="SUPFAM" id="SSF81631">
    <property type="entry name" value="PAP/OAS1 substrate-binding domain"/>
    <property type="match status" value="1"/>
</dbReference>
<evidence type="ECO:0000259" key="3">
    <source>
        <dbReference type="Pfam" id="PF26180"/>
    </source>
</evidence>
<protein>
    <recommendedName>
        <fullName evidence="6">Polymerase nucleotidyl transferase domain-containing protein</fullName>
    </recommendedName>
</protein>
<feature type="compositionally biased region" description="Polar residues" evidence="1">
    <location>
        <begin position="1167"/>
        <end position="1194"/>
    </location>
</feature>
<feature type="region of interest" description="Disordered" evidence="1">
    <location>
        <begin position="1161"/>
        <end position="1204"/>
    </location>
</feature>
<feature type="compositionally biased region" description="Low complexity" evidence="1">
    <location>
        <begin position="1435"/>
        <end position="1449"/>
    </location>
</feature>
<evidence type="ECO:0000259" key="2">
    <source>
        <dbReference type="Pfam" id="PF22600"/>
    </source>
</evidence>
<feature type="region of interest" description="Disordered" evidence="1">
    <location>
        <begin position="385"/>
        <end position="435"/>
    </location>
</feature>
<dbReference type="InterPro" id="IPR043519">
    <property type="entry name" value="NT_sf"/>
</dbReference>
<dbReference type="InterPro" id="IPR058921">
    <property type="entry name" value="PAP/OAS1-rel"/>
</dbReference>
<feature type="region of interest" description="Disordered" evidence="1">
    <location>
        <begin position="1465"/>
        <end position="1498"/>
    </location>
</feature>
<feature type="compositionally biased region" description="Polar residues" evidence="1">
    <location>
        <begin position="645"/>
        <end position="661"/>
    </location>
</feature>
<feature type="region of interest" description="Disordered" evidence="1">
    <location>
        <begin position="480"/>
        <end position="515"/>
    </location>
</feature>
<feature type="region of interest" description="Disordered" evidence="1">
    <location>
        <begin position="958"/>
        <end position="993"/>
    </location>
</feature>
<evidence type="ECO:0000313" key="4">
    <source>
        <dbReference type="EMBL" id="KAG0584924.1"/>
    </source>
</evidence>
<feature type="compositionally biased region" description="Polar residues" evidence="1">
    <location>
        <begin position="694"/>
        <end position="716"/>
    </location>
</feature>
<dbReference type="CDD" id="cd05402">
    <property type="entry name" value="NT_PAP_TUTase"/>
    <property type="match status" value="1"/>
</dbReference>
<feature type="compositionally biased region" description="Basic and acidic residues" evidence="1">
    <location>
        <begin position="574"/>
        <end position="583"/>
    </location>
</feature>
<dbReference type="Pfam" id="PF26180">
    <property type="entry name" value="PAP-OAS1"/>
    <property type="match status" value="1"/>
</dbReference>
<dbReference type="EMBL" id="CM026423">
    <property type="protein sequence ID" value="KAG0584918.1"/>
    <property type="molecule type" value="Genomic_DNA"/>
</dbReference>
<feature type="region of interest" description="Disordered" evidence="1">
    <location>
        <begin position="556"/>
        <end position="738"/>
    </location>
</feature>
<feature type="compositionally biased region" description="Basic and acidic residues" evidence="1">
    <location>
        <begin position="984"/>
        <end position="993"/>
    </location>
</feature>
<dbReference type="SUPFAM" id="SSF81301">
    <property type="entry name" value="Nucleotidyltransferase"/>
    <property type="match status" value="1"/>
</dbReference>
<feature type="compositionally biased region" description="Polar residues" evidence="1">
    <location>
        <begin position="1472"/>
        <end position="1483"/>
    </location>
</feature>
<dbReference type="Gene3D" id="1.10.1410.10">
    <property type="match status" value="1"/>
</dbReference>
<reference evidence="4" key="1">
    <citation type="submission" date="2020-06" db="EMBL/GenBank/DDBJ databases">
        <title>WGS assembly of Ceratodon purpureus strain R40.</title>
        <authorList>
            <person name="Carey S.B."/>
            <person name="Jenkins J."/>
            <person name="Shu S."/>
            <person name="Lovell J.T."/>
            <person name="Sreedasyam A."/>
            <person name="Maumus F."/>
            <person name="Tiley G.P."/>
            <person name="Fernandez-Pozo N."/>
            <person name="Barry K."/>
            <person name="Chen C."/>
            <person name="Wang M."/>
            <person name="Lipzen A."/>
            <person name="Daum C."/>
            <person name="Saski C.A."/>
            <person name="Payton A.C."/>
            <person name="Mcbreen J.C."/>
            <person name="Conrad R.E."/>
            <person name="Kollar L.M."/>
            <person name="Olsson S."/>
            <person name="Huttunen S."/>
            <person name="Landis J.B."/>
            <person name="Wickett N.J."/>
            <person name="Johnson M.G."/>
            <person name="Rensing S.A."/>
            <person name="Grimwood J."/>
            <person name="Schmutz J."/>
            <person name="Mcdaniel S.F."/>
        </authorList>
    </citation>
    <scope>NUCLEOTIDE SEQUENCE</scope>
    <source>
        <strain evidence="4">R40</strain>
    </source>
</reference>
<dbReference type="InterPro" id="IPR058920">
    <property type="entry name" value="PAP-OAS1-bd-rel"/>
</dbReference>
<comment type="caution">
    <text evidence="4">The sequence shown here is derived from an EMBL/GenBank/DDBJ whole genome shotgun (WGS) entry which is preliminary data.</text>
</comment>
<sequence>MDYPENWPQPSGLTAEGATQFLSAFSSAASKDDDWWNRAEDHAAELIASIQPIPSSEKRRQDIVDFVQDLIGKCFNFHVQVETFGSVPLKTYLPDGDIDLTALSVHTDLKETWALDVVKALKAVEEDAGAQFRVKDVQYIQADVKIIKCLVENIVVDISFNQTGGLCTFCFLEQVDRYIGRDHLFKKSIILVKAWCYYESRLLGAHHGLISTYALETLVLYIFHVFHSSLRGPLKVLYTFLVYFSNFDWDKYCVSLWGPVPLKLITERISADFAESPRNDGGSLLLTKEFLDKCIDDYSGGSETNQGRPFGAKFLNVLDPIRDTNNLGRSVNLGSFKRIRSAFGLGARTLGDVLKECSEDQINERFKSFFSCTFKSLERYRSGRPDTGNTVSHGVQHPTSGAGSGNFYERVPSGYKQEQGADTRHSPRTTSYIGETVRPPFHYNYIWPGQSDPGPMDTSELSNETNENMRTRVTSTMTDVPFFNNSRKDSGNSGNTVVSAPDTKQEKFRATEPSFTQPISISLNVTSSEGQWRQAGGKGRYTNVEGDTARAQVKGSNHFTAQENFDRPMPNNRRFTEDHEHANHSAFRSPTVGEYQARASSQDSPRWGSSRVDLVGQGSVSRSRDVSDPSLSLSNHDVGRPPGSLSDSKTSTSHRNSNRKLSSGDENDTSTSGRKSASSEESKTTYGKWVPSQRVYTSPGDTSYQGNSQDSGNQSILQPLPYPKPPFPHFPPLQLPPHIYPNQMHLPVSSAIPVPVSSSSGPPSASSLHSSHHSPSSGESFPSRTNSYVALQVPPILPPALPATSSCMVSVAPAGDGASSHVAGFSPRPEEQWDHWRSPIEDHMQPLHRASVTSSSSPGRSFPMESTSFSEGYRNHFSVAPPVLPQFVLGRIKPAQGSSARPFETAEYPKAYGLIDENLSRLSLSDESSRESSSQLEEGADYVALGTRNREYRQNSLEMKLSDGKHAKGTKGAEQLSRSQSSSDKSDRDVSRNVDGHAAELRHHRISHPSFEETSVRDMQGALLPPFQSPPHSHQEILSPSRPGYHRSSPFYSGTLEPATTVPYQSLQVHTPLASAGTDSTSPSTLDRQVLMPVSVGVPGSMHPPIIEHGPASMGPSFRNRPMETVLMPLTVPQQMYFYGHVYPHVIYIPPATDGIFRGDSVGGPHSNGSMDFGTDTQGSQSLQDARPRTNPQVGTGFAERPKGAGAVISPRNKVETSNVERMSDDAGPGDLQEDILCGSSKTHKENLVKSFQYSCMGFLSPNFATRSPKGPQLWEGSGRQKGNLSLHAGLNIPQPLGGAGPSYASRGRAPEGTQQPRGVAFQGNEDTLPKSRAGTGAYLPSPRQTYPNRGRPGPAGRGGNQHGAFGQQDRNNLEGTNQLHAPRYRTVGQGQGQQNNRSQSMNAYKNPAPDLVDSNSPQHQHHQHQHSVEKRGLPPVSSLPSHSSQPASTGFYVVSSNGYPGMGTNAPPAIMQNSVNDGSTGFSPELEFGSLGPVHSG</sequence>
<evidence type="ECO:0008006" key="6">
    <source>
        <dbReference type="Google" id="ProtNLM"/>
    </source>
</evidence>
<gene>
    <name evidence="4" type="ORF">KC19_3G244400</name>
</gene>
<feature type="region of interest" description="Disordered" evidence="1">
    <location>
        <begin position="1387"/>
        <end position="1450"/>
    </location>
</feature>
<evidence type="ECO:0000313" key="5">
    <source>
        <dbReference type="Proteomes" id="UP000822688"/>
    </source>
</evidence>
<dbReference type="EMBL" id="CM026423">
    <property type="protein sequence ID" value="KAG0584924.1"/>
    <property type="molecule type" value="Genomic_DNA"/>
</dbReference>
<feature type="compositionally biased region" description="Polar residues" evidence="1">
    <location>
        <begin position="387"/>
        <end position="401"/>
    </location>
</feature>
<feature type="compositionally biased region" description="Pro residues" evidence="1">
    <location>
        <begin position="720"/>
        <end position="738"/>
    </location>
</feature>
<keyword evidence="5" id="KW-1185">Reference proteome</keyword>